<dbReference type="RefSeq" id="WP_120134856.1">
    <property type="nucleotide sequence ID" value="NZ_RAHH01000035.1"/>
</dbReference>
<reference evidence="1 2" key="1">
    <citation type="submission" date="2018-09" db="EMBL/GenBank/DDBJ databases">
        <authorList>
            <person name="Le Fleche-Mateos A."/>
        </authorList>
    </citation>
    <scope>NUCLEOTIDE SEQUENCE [LARGE SCALE GENOMIC DNA]</scope>
    <source>
        <strain evidence="1 2">DSM 27399</strain>
    </source>
</reference>
<dbReference type="Proteomes" id="UP000284908">
    <property type="component" value="Unassembled WGS sequence"/>
</dbReference>
<dbReference type="EMBL" id="RAHH01000035">
    <property type="protein sequence ID" value="RJT37383.1"/>
    <property type="molecule type" value="Genomic_DNA"/>
</dbReference>
<dbReference type="InterPro" id="IPR021316">
    <property type="entry name" value="DUF2913"/>
</dbReference>
<protein>
    <submittedName>
        <fullName evidence="1">DUF2913 family protein</fullName>
    </submittedName>
</protein>
<evidence type="ECO:0000313" key="1">
    <source>
        <dbReference type="EMBL" id="RJT37383.1"/>
    </source>
</evidence>
<dbReference type="OrthoDB" id="6590152at2"/>
<name>A0A419N346_9GAMM</name>
<dbReference type="AlphaFoldDB" id="A0A419N346"/>
<comment type="caution">
    <text evidence="1">The sequence shown here is derived from an EMBL/GenBank/DDBJ whole genome shotgun (WGS) entry which is preliminary data.</text>
</comment>
<keyword evidence="2" id="KW-1185">Reference proteome</keyword>
<organism evidence="1 2">
    <name type="scientific">Rahnella woolbedingensis</name>
    <dbReference type="NCBI Taxonomy" id="1510574"/>
    <lineage>
        <taxon>Bacteria</taxon>
        <taxon>Pseudomonadati</taxon>
        <taxon>Pseudomonadota</taxon>
        <taxon>Gammaproteobacteria</taxon>
        <taxon>Enterobacterales</taxon>
        <taxon>Yersiniaceae</taxon>
        <taxon>Rahnella</taxon>
    </lineage>
</organism>
<gene>
    <name evidence="1" type="ORF">D6C13_22220</name>
</gene>
<dbReference type="Pfam" id="PF11140">
    <property type="entry name" value="DUF2913"/>
    <property type="match status" value="1"/>
</dbReference>
<accession>A0A419N346</accession>
<proteinExistence type="predicted"/>
<evidence type="ECO:0000313" key="2">
    <source>
        <dbReference type="Proteomes" id="UP000284908"/>
    </source>
</evidence>
<sequence length="157" mass="17976">MTLPVNPDLNHLAFCALVALSFEKQTSGISGRVAENLFLLRWLTVAQKQKRFPKSLASEIIWLINEARTKGVNVSLKDKFEVIWRTGNEDVQPHSDLYRLNAAIIALREQGWNNYLLSQAEWSSLTEGNTTEATDTLYMTKPHWKRDSMNEVCKPVR</sequence>